<feature type="repeat" description="TPR" evidence="4">
    <location>
        <begin position="264"/>
        <end position="297"/>
    </location>
</feature>
<feature type="region of interest" description="Disordered" evidence="6">
    <location>
        <begin position="1"/>
        <end position="33"/>
    </location>
</feature>
<dbReference type="Proteomes" id="UP000316093">
    <property type="component" value="Chromosome"/>
</dbReference>
<dbReference type="PANTHER" id="PTHR45586:SF1">
    <property type="entry name" value="LIPOPOLYSACCHARIDE ASSEMBLY PROTEIN B"/>
    <property type="match status" value="1"/>
</dbReference>
<evidence type="ECO:0000256" key="5">
    <source>
        <dbReference type="PROSITE-ProRule" id="PRU01091"/>
    </source>
</evidence>
<keyword evidence="2 4" id="KW-0802">TPR repeat</keyword>
<dbReference type="OrthoDB" id="5932494at2"/>
<evidence type="ECO:0000259" key="7">
    <source>
        <dbReference type="PROSITE" id="PS51755"/>
    </source>
</evidence>
<dbReference type="PANTHER" id="PTHR45586">
    <property type="entry name" value="TPR REPEAT-CONTAINING PROTEIN PA4667"/>
    <property type="match status" value="1"/>
</dbReference>
<feature type="domain" description="OmpR/PhoB-type" evidence="7">
    <location>
        <begin position="40"/>
        <end position="138"/>
    </location>
</feature>
<dbReference type="SMART" id="SM00028">
    <property type="entry name" value="TPR"/>
    <property type="match status" value="3"/>
</dbReference>
<evidence type="ECO:0000256" key="3">
    <source>
        <dbReference type="ARBA" id="ARBA00023125"/>
    </source>
</evidence>
<dbReference type="GO" id="GO:0000160">
    <property type="term" value="P:phosphorelay signal transduction system"/>
    <property type="evidence" value="ECO:0007669"/>
    <property type="project" value="InterPro"/>
</dbReference>
<evidence type="ECO:0000256" key="4">
    <source>
        <dbReference type="PROSITE-ProRule" id="PRU00339"/>
    </source>
</evidence>
<reference evidence="8 9" key="1">
    <citation type="submission" date="2019-06" db="EMBL/GenBank/DDBJ databases">
        <title>A complete genome sequence for Luteibacter pinisoli MAH-14.</title>
        <authorList>
            <person name="Baltrus D.A."/>
        </authorList>
    </citation>
    <scope>NUCLEOTIDE SEQUENCE [LARGE SCALE GENOMIC DNA]</scope>
    <source>
        <strain evidence="8 9">MAH-14</strain>
    </source>
</reference>
<feature type="compositionally biased region" description="Basic residues" evidence="6">
    <location>
        <begin position="17"/>
        <end position="33"/>
    </location>
</feature>
<dbReference type="CDD" id="cd00383">
    <property type="entry name" value="trans_reg_C"/>
    <property type="match status" value="1"/>
</dbReference>
<sequence length="562" mass="61939">MAAGLHPLAPVHPVRGVSHRARHRPAAVPPRRRLIPGPRVRRYRLLDLSIDLDRQTVERGGTRLDVTGLSFRLLACLVEHGEHVVTFDQLMEAVWAPALVNEETVTQRVRLLRQSLGDDARAPRYIRTVRSRGYQLGEPPIPDLIEPPRRRLAVWPALAAVVVLGAAAFGASFLAREEKPAPSAEQQILDRAQWYARMGQRDNNERALALYDRALHEAPDDADALSGASRTRAARTCLYNGSIDDASDALRLARRAVAVGPDNPGAWSALGYARDCMGDVGGAIAAYESAVRLNPDDDATRSSAAYLYQEQGRLADALHANLDMRGDPSRVRYREVQLAREYDLLGFTAQAGQRFRQVFELSPDNVFGNIGWPAYLFAHGRFDEARSAVTEARHRDTARPELAILDGELALRRGDKAAAANAFAEAHALRPEASLPETLALLYGETPLGAEALQQRIIATRKALASDPWPASRFELSWLLQAAGDRRNAIAALDDAVAMGWRDAGYLRASPLFAPIAADPAFQDVIESIDRRTRAERDRVLDATWCPTDLPCRTSIPRDMPL</sequence>
<keyword evidence="9" id="KW-1185">Reference proteome</keyword>
<evidence type="ECO:0000313" key="8">
    <source>
        <dbReference type="EMBL" id="QDE37834.1"/>
    </source>
</evidence>
<keyword evidence="1" id="KW-0677">Repeat</keyword>
<dbReference type="SUPFAM" id="SSF46894">
    <property type="entry name" value="C-terminal effector domain of the bipartite response regulators"/>
    <property type="match status" value="1"/>
</dbReference>
<dbReference type="EMBL" id="CP041046">
    <property type="protein sequence ID" value="QDE37834.1"/>
    <property type="molecule type" value="Genomic_DNA"/>
</dbReference>
<dbReference type="Gene3D" id="1.10.10.10">
    <property type="entry name" value="Winged helix-like DNA-binding domain superfamily/Winged helix DNA-binding domain"/>
    <property type="match status" value="1"/>
</dbReference>
<dbReference type="Gene3D" id="1.25.40.10">
    <property type="entry name" value="Tetratricopeptide repeat domain"/>
    <property type="match status" value="2"/>
</dbReference>
<dbReference type="InterPro" id="IPR011990">
    <property type="entry name" value="TPR-like_helical_dom_sf"/>
</dbReference>
<feature type="DNA-binding region" description="OmpR/PhoB-type" evidence="5">
    <location>
        <begin position="40"/>
        <end position="138"/>
    </location>
</feature>
<evidence type="ECO:0000256" key="2">
    <source>
        <dbReference type="ARBA" id="ARBA00022803"/>
    </source>
</evidence>
<proteinExistence type="predicted"/>
<dbReference type="InterPro" id="IPR051012">
    <property type="entry name" value="CellSynth/LPSAsmb/PSIAsmb"/>
</dbReference>
<dbReference type="InterPro" id="IPR001867">
    <property type="entry name" value="OmpR/PhoB-type_DNA-bd"/>
</dbReference>
<name>A0A4Y5YYH0_9GAMM</name>
<dbReference type="SMART" id="SM00862">
    <property type="entry name" value="Trans_reg_C"/>
    <property type="match status" value="1"/>
</dbReference>
<dbReference type="GO" id="GO:0006355">
    <property type="term" value="P:regulation of DNA-templated transcription"/>
    <property type="evidence" value="ECO:0007669"/>
    <property type="project" value="InterPro"/>
</dbReference>
<dbReference type="InterPro" id="IPR016032">
    <property type="entry name" value="Sig_transdc_resp-reg_C-effctor"/>
</dbReference>
<evidence type="ECO:0000256" key="1">
    <source>
        <dbReference type="ARBA" id="ARBA00022737"/>
    </source>
</evidence>
<dbReference type="PROSITE" id="PS50005">
    <property type="entry name" value="TPR"/>
    <property type="match status" value="1"/>
</dbReference>
<dbReference type="SUPFAM" id="SSF48452">
    <property type="entry name" value="TPR-like"/>
    <property type="match status" value="2"/>
</dbReference>
<dbReference type="Pfam" id="PF13432">
    <property type="entry name" value="TPR_16"/>
    <property type="match status" value="2"/>
</dbReference>
<gene>
    <name evidence="8" type="ORF">FIV34_00765</name>
</gene>
<dbReference type="GO" id="GO:0003677">
    <property type="term" value="F:DNA binding"/>
    <property type="evidence" value="ECO:0007669"/>
    <property type="project" value="UniProtKB-UniRule"/>
</dbReference>
<keyword evidence="3 5" id="KW-0238">DNA-binding</keyword>
<dbReference type="Pfam" id="PF00486">
    <property type="entry name" value="Trans_reg_C"/>
    <property type="match status" value="1"/>
</dbReference>
<dbReference type="KEGG" id="lpy:FIV34_00765"/>
<dbReference type="AlphaFoldDB" id="A0A4Y5YYH0"/>
<dbReference type="InterPro" id="IPR036388">
    <property type="entry name" value="WH-like_DNA-bd_sf"/>
</dbReference>
<dbReference type="InterPro" id="IPR019734">
    <property type="entry name" value="TPR_rpt"/>
</dbReference>
<dbReference type="PROSITE" id="PS51755">
    <property type="entry name" value="OMPR_PHOB"/>
    <property type="match status" value="1"/>
</dbReference>
<evidence type="ECO:0000313" key="9">
    <source>
        <dbReference type="Proteomes" id="UP000316093"/>
    </source>
</evidence>
<protein>
    <submittedName>
        <fullName evidence="8">Transcriptional regulator</fullName>
    </submittedName>
</protein>
<organism evidence="8 9">
    <name type="scientific">Luteibacter pinisoli</name>
    <dbReference type="NCBI Taxonomy" id="2589080"/>
    <lineage>
        <taxon>Bacteria</taxon>
        <taxon>Pseudomonadati</taxon>
        <taxon>Pseudomonadota</taxon>
        <taxon>Gammaproteobacteria</taxon>
        <taxon>Lysobacterales</taxon>
        <taxon>Rhodanobacteraceae</taxon>
        <taxon>Luteibacter</taxon>
    </lineage>
</organism>
<accession>A0A4Y5YYH0</accession>
<evidence type="ECO:0000256" key="6">
    <source>
        <dbReference type="SAM" id="MobiDB-lite"/>
    </source>
</evidence>